<keyword evidence="3 5" id="KW-1133">Transmembrane helix</keyword>
<comment type="subcellular location">
    <subcellularLocation>
        <location evidence="1">Membrane</location>
        <topology evidence="1">Multi-pass membrane protein</topology>
    </subcellularLocation>
</comment>
<dbReference type="OrthoDB" id="4521223at2759"/>
<dbReference type="EMBL" id="ML986486">
    <property type="protein sequence ID" value="KAF2279763.1"/>
    <property type="molecule type" value="Genomic_DNA"/>
</dbReference>
<reference evidence="6" key="1">
    <citation type="journal article" date="2020" name="Stud. Mycol.">
        <title>101 Dothideomycetes genomes: a test case for predicting lifestyles and emergence of pathogens.</title>
        <authorList>
            <person name="Haridas S."/>
            <person name="Albert R."/>
            <person name="Binder M."/>
            <person name="Bloem J."/>
            <person name="Labutti K."/>
            <person name="Salamov A."/>
            <person name="Andreopoulos B."/>
            <person name="Baker S."/>
            <person name="Barry K."/>
            <person name="Bills G."/>
            <person name="Bluhm B."/>
            <person name="Cannon C."/>
            <person name="Castanera R."/>
            <person name="Culley D."/>
            <person name="Daum C."/>
            <person name="Ezra D."/>
            <person name="Gonzalez J."/>
            <person name="Henrissat B."/>
            <person name="Kuo A."/>
            <person name="Liang C."/>
            <person name="Lipzen A."/>
            <person name="Lutzoni F."/>
            <person name="Magnuson J."/>
            <person name="Mondo S."/>
            <person name="Nolan M."/>
            <person name="Ohm R."/>
            <person name="Pangilinan J."/>
            <person name="Park H.-J."/>
            <person name="Ramirez L."/>
            <person name="Alfaro M."/>
            <person name="Sun H."/>
            <person name="Tritt A."/>
            <person name="Yoshinaga Y."/>
            <person name="Zwiers L.-H."/>
            <person name="Turgeon B."/>
            <person name="Goodwin S."/>
            <person name="Spatafora J."/>
            <person name="Crous P."/>
            <person name="Grigoriev I."/>
        </authorList>
    </citation>
    <scope>NUCLEOTIDE SEQUENCE</scope>
    <source>
        <strain evidence="6">CBS 379.55</strain>
    </source>
</reference>
<feature type="transmembrane region" description="Helical" evidence="5">
    <location>
        <begin position="91"/>
        <end position="113"/>
    </location>
</feature>
<evidence type="ECO:0000256" key="1">
    <source>
        <dbReference type="ARBA" id="ARBA00004141"/>
    </source>
</evidence>
<keyword evidence="4 5" id="KW-0472">Membrane</keyword>
<feature type="transmembrane region" description="Helical" evidence="5">
    <location>
        <begin position="172"/>
        <end position="192"/>
    </location>
</feature>
<evidence type="ECO:0000313" key="6">
    <source>
        <dbReference type="EMBL" id="KAF2279763.1"/>
    </source>
</evidence>
<dbReference type="GO" id="GO:0005886">
    <property type="term" value="C:plasma membrane"/>
    <property type="evidence" value="ECO:0007669"/>
    <property type="project" value="TreeGrafter"/>
</dbReference>
<feature type="transmembrane region" description="Helical" evidence="5">
    <location>
        <begin position="260"/>
        <end position="286"/>
    </location>
</feature>
<dbReference type="PANTHER" id="PTHR31465">
    <property type="entry name" value="PROTEIN RTA1-RELATED"/>
    <property type="match status" value="1"/>
</dbReference>
<evidence type="ECO:0000256" key="2">
    <source>
        <dbReference type="ARBA" id="ARBA00022692"/>
    </source>
</evidence>
<evidence type="ECO:0000256" key="4">
    <source>
        <dbReference type="ARBA" id="ARBA00023136"/>
    </source>
</evidence>
<sequence>MTAGERVQVPDSCIEVSALCPVEGTLYGYAPSIGANATFAAIFFICLIIHLILGIRYKTWTFMIALGFGCLGEGIGYIGRILLWNNPYDELGFQIQICCLIISPAFIAAGVYLTLKHIVINFGERWSRLRPSWYTRFFIGGDILSLVLQGAGGGIAATAERGSTMLDVGTNLMIAGVIWQVVCLGLFGYFLAEYTFRTHRHRDELTPESMTLFHSKKFRLFVGATMTAYVTILARCIYRIPELTGGWGNPLMRAEVEFIVLEGLMIVISVLVLTVFHPGYCFPALANTIGKSRRQKSRTSSDLDIDKMHIIY</sequence>
<feature type="transmembrane region" description="Helical" evidence="5">
    <location>
        <begin position="33"/>
        <end position="53"/>
    </location>
</feature>
<name>A0A6A6JUI4_WESOR</name>
<feature type="transmembrane region" description="Helical" evidence="5">
    <location>
        <begin position="220"/>
        <end position="240"/>
    </location>
</feature>
<dbReference type="AlphaFoldDB" id="A0A6A6JUI4"/>
<dbReference type="PANTHER" id="PTHR31465:SF8">
    <property type="entry name" value="DOMAIN PROTEIN, PUTATIVE (AFU_ORTHOLOGUE AFUA_6G14140)-RELATED"/>
    <property type="match status" value="1"/>
</dbReference>
<dbReference type="Proteomes" id="UP000800097">
    <property type="component" value="Unassembled WGS sequence"/>
</dbReference>
<dbReference type="GO" id="GO:0000324">
    <property type="term" value="C:fungal-type vacuole"/>
    <property type="evidence" value="ECO:0007669"/>
    <property type="project" value="TreeGrafter"/>
</dbReference>
<gene>
    <name evidence="6" type="ORF">EI97DRAFT_448418</name>
</gene>
<evidence type="ECO:0000256" key="3">
    <source>
        <dbReference type="ARBA" id="ARBA00022989"/>
    </source>
</evidence>
<feature type="transmembrane region" description="Helical" evidence="5">
    <location>
        <begin position="60"/>
        <end position="79"/>
    </location>
</feature>
<keyword evidence="7" id="KW-1185">Reference proteome</keyword>
<feature type="transmembrane region" description="Helical" evidence="5">
    <location>
        <begin position="133"/>
        <end position="152"/>
    </location>
</feature>
<keyword evidence="2 5" id="KW-0812">Transmembrane</keyword>
<dbReference type="GeneID" id="54553333"/>
<dbReference type="InterPro" id="IPR007568">
    <property type="entry name" value="RTA1"/>
</dbReference>
<protein>
    <submittedName>
        <fullName evidence="6">RTA1-domain-containing protein</fullName>
    </submittedName>
</protein>
<evidence type="ECO:0000256" key="5">
    <source>
        <dbReference type="SAM" id="Phobius"/>
    </source>
</evidence>
<proteinExistence type="predicted"/>
<dbReference type="RefSeq" id="XP_033657302.1">
    <property type="nucleotide sequence ID" value="XM_033800158.1"/>
</dbReference>
<organism evidence="6 7">
    <name type="scientific">Westerdykella ornata</name>
    <dbReference type="NCBI Taxonomy" id="318751"/>
    <lineage>
        <taxon>Eukaryota</taxon>
        <taxon>Fungi</taxon>
        <taxon>Dikarya</taxon>
        <taxon>Ascomycota</taxon>
        <taxon>Pezizomycotina</taxon>
        <taxon>Dothideomycetes</taxon>
        <taxon>Pleosporomycetidae</taxon>
        <taxon>Pleosporales</taxon>
        <taxon>Sporormiaceae</taxon>
        <taxon>Westerdykella</taxon>
    </lineage>
</organism>
<evidence type="ECO:0000313" key="7">
    <source>
        <dbReference type="Proteomes" id="UP000800097"/>
    </source>
</evidence>
<accession>A0A6A6JUI4</accession>
<dbReference type="Pfam" id="PF04479">
    <property type="entry name" value="RTA1"/>
    <property type="match status" value="1"/>
</dbReference>